<accession>A0A9E7SU30</accession>
<evidence type="ECO:0000256" key="1">
    <source>
        <dbReference type="SAM" id="MobiDB-lite"/>
    </source>
</evidence>
<protein>
    <submittedName>
        <fullName evidence="2">Uncharacterized protein</fullName>
    </submittedName>
</protein>
<sequence>MQAPHYSLEAGLAQCMCATFTTDDVGKTVENDEGAAVGVVVSVEDDTAFVEPEPGVVDSLRAALGWSSDPQDAVPLHESDVQTVDETIRLEAFPSSEGPSWDERETDDTEREGAETDTAKTEDSGASRPADIEDAPPEGDKTVTKERELSEEH</sequence>
<dbReference type="RefSeq" id="WP_254158937.1">
    <property type="nucleotide sequence ID" value="NZ_CP100355.1"/>
</dbReference>
<dbReference type="EMBL" id="CP100355">
    <property type="protein sequence ID" value="UTF54309.1"/>
    <property type="molecule type" value="Genomic_DNA"/>
</dbReference>
<keyword evidence="3" id="KW-1185">Reference proteome</keyword>
<dbReference type="KEGG" id="sawl:NGM29_03235"/>
<feature type="compositionally biased region" description="Basic and acidic residues" evidence="1">
    <location>
        <begin position="138"/>
        <end position="153"/>
    </location>
</feature>
<dbReference type="Proteomes" id="UP001056855">
    <property type="component" value="Chromosome"/>
</dbReference>
<evidence type="ECO:0000313" key="3">
    <source>
        <dbReference type="Proteomes" id="UP001056855"/>
    </source>
</evidence>
<evidence type="ECO:0000313" key="2">
    <source>
        <dbReference type="EMBL" id="UTF54309.1"/>
    </source>
</evidence>
<dbReference type="GeneID" id="73289027"/>
<organism evidence="2 3">
    <name type="scientific">Natronosalvus rutilus</name>
    <dbReference type="NCBI Taxonomy" id="2953753"/>
    <lineage>
        <taxon>Archaea</taxon>
        <taxon>Methanobacteriati</taxon>
        <taxon>Methanobacteriota</taxon>
        <taxon>Stenosarchaea group</taxon>
        <taxon>Halobacteria</taxon>
        <taxon>Halobacteriales</taxon>
        <taxon>Natrialbaceae</taxon>
        <taxon>Natronosalvus</taxon>
    </lineage>
</organism>
<gene>
    <name evidence="2" type="ORF">NGM29_03235</name>
</gene>
<dbReference type="AlphaFoldDB" id="A0A9E7SU30"/>
<feature type="region of interest" description="Disordered" evidence="1">
    <location>
        <begin position="90"/>
        <end position="153"/>
    </location>
</feature>
<name>A0A9E7SU30_9EURY</name>
<proteinExistence type="predicted"/>
<feature type="compositionally biased region" description="Basic and acidic residues" evidence="1">
    <location>
        <begin position="111"/>
        <end position="125"/>
    </location>
</feature>
<reference evidence="2" key="1">
    <citation type="submission" date="2022-06" db="EMBL/GenBank/DDBJ databases">
        <title>Diverse halophilic archaea isolated from saline environments.</title>
        <authorList>
            <person name="Cui H.-L."/>
        </authorList>
    </citation>
    <scope>NUCLEOTIDE SEQUENCE</scope>
    <source>
        <strain evidence="2">WLHS1</strain>
    </source>
</reference>